<reference evidence="2" key="1">
    <citation type="submission" date="2017-07" db="EMBL/GenBank/DDBJ databases">
        <authorList>
            <person name="Mikheyev A."/>
            <person name="Grau M."/>
        </authorList>
    </citation>
    <scope>NUCLEOTIDE SEQUENCE</scope>
    <source>
        <tissue evidence="2">Venom_gland</tissue>
    </source>
</reference>
<feature type="transmembrane region" description="Helical" evidence="1">
    <location>
        <begin position="12"/>
        <end position="35"/>
    </location>
</feature>
<keyword evidence="1" id="KW-1133">Transmembrane helix</keyword>
<dbReference type="AlphaFoldDB" id="A0A2H6NF23"/>
<keyword evidence="1" id="KW-0812">Transmembrane</keyword>
<dbReference type="EMBL" id="IACI01094014">
    <property type="protein sequence ID" value="LAA31058.1"/>
    <property type="molecule type" value="Transcribed_RNA"/>
</dbReference>
<organism evidence="2">
    <name type="scientific">Micrurus carvalhoi</name>
    <dbReference type="NCBI Taxonomy" id="3147026"/>
    <lineage>
        <taxon>Eukaryota</taxon>
        <taxon>Metazoa</taxon>
        <taxon>Chordata</taxon>
        <taxon>Craniata</taxon>
        <taxon>Vertebrata</taxon>
        <taxon>Euteleostomi</taxon>
        <taxon>Lepidosauria</taxon>
        <taxon>Squamata</taxon>
        <taxon>Bifurcata</taxon>
        <taxon>Unidentata</taxon>
        <taxon>Episquamata</taxon>
        <taxon>Toxicofera</taxon>
        <taxon>Serpentes</taxon>
        <taxon>Colubroidea</taxon>
        <taxon>Elapidae</taxon>
        <taxon>Elapinae</taxon>
        <taxon>Micrurus</taxon>
    </lineage>
</organism>
<proteinExistence type="predicted"/>
<accession>A0A2H6NF23</accession>
<name>A0A2H6NF23_9SAUR</name>
<evidence type="ECO:0000313" key="2">
    <source>
        <dbReference type="EMBL" id="LAA31058.1"/>
    </source>
</evidence>
<protein>
    <submittedName>
        <fullName evidence="2">Uncharacterized protein</fullName>
    </submittedName>
</protein>
<sequence>MSPHVKQIICPGSCFFSWITLLGTVGCLFILQFFYVTDLVENQKNGLCLQHHSHCGFCSLTNLQSPGLGRKPKITQIGIHSGREDPYFLISRKVYSFGNFYFFQKGM</sequence>
<keyword evidence="1" id="KW-0472">Membrane</keyword>
<reference evidence="2" key="2">
    <citation type="submission" date="2017-12" db="EMBL/GenBank/DDBJ databases">
        <title>Coralsnake Venomics: Analyses of Venom Gland Transcriptomes and Proteomes of Six Brazilian Taxa.</title>
        <authorList>
            <person name="Aird S.D."/>
            <person name="Jorge da Silva N."/>
            <person name="Qiu L."/>
            <person name="Villar-Briones A."/>
            <person name="Aparecida-Saddi V."/>
            <person name="Campos-Telles M.P."/>
            <person name="Grau M."/>
            <person name="Mikheyev A.S."/>
        </authorList>
    </citation>
    <scope>NUCLEOTIDE SEQUENCE</scope>
    <source>
        <tissue evidence="2">Venom_gland</tissue>
    </source>
</reference>
<dbReference type="PROSITE" id="PS51257">
    <property type="entry name" value="PROKAR_LIPOPROTEIN"/>
    <property type="match status" value="1"/>
</dbReference>
<evidence type="ECO:0000256" key="1">
    <source>
        <dbReference type="SAM" id="Phobius"/>
    </source>
</evidence>